<reference evidence="3" key="1">
    <citation type="submission" date="2022-11" db="UniProtKB">
        <authorList>
            <consortium name="WormBaseParasite"/>
        </authorList>
    </citation>
    <scope>IDENTIFICATION</scope>
</reference>
<dbReference type="PANTHER" id="PTHR23354">
    <property type="entry name" value="NUCLEOLAR PROTEIN 7/ESTROGEN RECEPTOR COACTIVATOR-RELATED"/>
    <property type="match status" value="1"/>
</dbReference>
<proteinExistence type="predicted"/>
<name>A0A915KYT6_ROMCU</name>
<dbReference type="AlphaFoldDB" id="A0A915KYT6"/>
<keyword evidence="2" id="KW-1185">Reference proteome</keyword>
<dbReference type="WBParaSite" id="nRc.2.0.1.t42657-RA">
    <property type="protein sequence ID" value="nRc.2.0.1.t42657-RA"/>
    <property type="gene ID" value="nRc.2.0.1.g42657"/>
</dbReference>
<dbReference type="PROSITE" id="PS51886">
    <property type="entry name" value="TLDC"/>
    <property type="match status" value="1"/>
</dbReference>
<dbReference type="Proteomes" id="UP000887565">
    <property type="component" value="Unplaced"/>
</dbReference>
<dbReference type="Pfam" id="PF07534">
    <property type="entry name" value="TLD"/>
    <property type="match status" value="1"/>
</dbReference>
<organism evidence="2 3">
    <name type="scientific">Romanomermis culicivorax</name>
    <name type="common">Nematode worm</name>
    <dbReference type="NCBI Taxonomy" id="13658"/>
    <lineage>
        <taxon>Eukaryota</taxon>
        <taxon>Metazoa</taxon>
        <taxon>Ecdysozoa</taxon>
        <taxon>Nematoda</taxon>
        <taxon>Enoplea</taxon>
        <taxon>Dorylaimia</taxon>
        <taxon>Mermithida</taxon>
        <taxon>Mermithoidea</taxon>
        <taxon>Mermithidae</taxon>
        <taxon>Romanomermis</taxon>
    </lineage>
</organism>
<evidence type="ECO:0000259" key="1">
    <source>
        <dbReference type="PROSITE" id="PS51886"/>
    </source>
</evidence>
<dbReference type="SMART" id="SM00584">
    <property type="entry name" value="TLDc"/>
    <property type="match status" value="1"/>
</dbReference>
<protein>
    <submittedName>
        <fullName evidence="3">TLDc domain-containing protein</fullName>
    </submittedName>
</protein>
<sequence>MEEVPFKPISQKISDQNAVELTMSDRYVFSSVTHQSTLVKSDSITTDRDIHEISLLPDVTLQLYSSEDRLNDGKSHNYSLQTRLNLSEAQFDESTFISPQTPVDKTANDDKDEKLVRTFVRSGSVIHRVKSGQFFTNFSDLTVEAGGKVESREGTLGELKHLIQSENADQVKKFIRRNNWSVRHRIRFELWKTLCSDLKEADAQLIRYEELARKLKNCTASLSKPVVLSSPHTIVNSYMLNSKGLNALMLLLTVLEHERPDFAAIPIIYSLGALLLHYMSDAEAYVCIMRLISFSQKFLLQTEIAIMASKKTISILVKKHTVRVVDCFLWEGHKVFYRVALALTDMWFKEKQSELKHAHGLAIDQLSSSMFDFCKTLPTIPTKLIHVLEILQQLPDRYQLEKFTRIFCTSFHGLSFNTLWSQIDGFEPTILVIKTDKGEIFGAFCSSNWSSRRKTSRACTFGTGESFVFIFKPCLCKFVWVGLKRPADKIGPGDELFLSADATSLVVGGSAISIQNSFERGSTYYSRTFDSPPLCSEVDFGIELLEFFGVHIEVE</sequence>
<accession>A0A915KYT6</accession>
<dbReference type="PANTHER" id="PTHR23354:SF122">
    <property type="entry name" value="GTPASE-ACTIVATING PROTEIN SKYWALKER"/>
    <property type="match status" value="1"/>
</dbReference>
<evidence type="ECO:0000313" key="2">
    <source>
        <dbReference type="Proteomes" id="UP000887565"/>
    </source>
</evidence>
<evidence type="ECO:0000313" key="3">
    <source>
        <dbReference type="WBParaSite" id="nRc.2.0.1.t42657-RA"/>
    </source>
</evidence>
<feature type="domain" description="TLDc" evidence="1">
    <location>
        <begin position="383"/>
        <end position="551"/>
    </location>
</feature>
<dbReference type="InterPro" id="IPR006571">
    <property type="entry name" value="TLDc_dom"/>
</dbReference>